<keyword evidence="7" id="KW-0406">Ion transport</keyword>
<dbReference type="Proteomes" id="UP001055712">
    <property type="component" value="Unassembled WGS sequence"/>
</dbReference>
<keyword evidence="6 10" id="KW-0472">Membrane</keyword>
<evidence type="ECO:0000313" key="14">
    <source>
        <dbReference type="Proteomes" id="UP001055712"/>
    </source>
</evidence>
<feature type="domain" description="Sodium/calcium exchanger membrane region" evidence="12">
    <location>
        <begin position="128"/>
        <end position="285"/>
    </location>
</feature>
<protein>
    <recommendedName>
        <fullName evidence="12">Sodium/calcium exchanger membrane region domain-containing protein</fullName>
    </recommendedName>
</protein>
<feature type="region of interest" description="Disordered" evidence="9">
    <location>
        <begin position="369"/>
        <end position="410"/>
    </location>
</feature>
<dbReference type="PANTHER" id="PTHR12266:SF0">
    <property type="entry name" value="MITOCHONDRIAL SODIUM_CALCIUM EXCHANGER PROTEIN"/>
    <property type="match status" value="1"/>
</dbReference>
<dbReference type="PANTHER" id="PTHR12266">
    <property type="entry name" value="NA+/CA2+ K+ INDEPENDENT EXCHANGER"/>
    <property type="match status" value="1"/>
</dbReference>
<feature type="transmembrane region" description="Helical" evidence="10">
    <location>
        <begin position="120"/>
        <end position="141"/>
    </location>
</feature>
<evidence type="ECO:0000256" key="4">
    <source>
        <dbReference type="ARBA" id="ARBA00022989"/>
    </source>
</evidence>
<organism evidence="13 14">
    <name type="scientific">Chlorella vulgaris</name>
    <name type="common">Green alga</name>
    <dbReference type="NCBI Taxonomy" id="3077"/>
    <lineage>
        <taxon>Eukaryota</taxon>
        <taxon>Viridiplantae</taxon>
        <taxon>Chlorophyta</taxon>
        <taxon>core chlorophytes</taxon>
        <taxon>Trebouxiophyceae</taxon>
        <taxon>Chlorellales</taxon>
        <taxon>Chlorellaceae</taxon>
        <taxon>Chlorella clade</taxon>
        <taxon>Chlorella</taxon>
    </lineage>
</organism>
<evidence type="ECO:0000256" key="5">
    <source>
        <dbReference type="ARBA" id="ARBA00023053"/>
    </source>
</evidence>
<comment type="caution">
    <text evidence="13">The sequence shown here is derived from an EMBL/GenBank/DDBJ whole genome shotgun (WGS) entry which is preliminary data.</text>
</comment>
<feature type="transmembrane region" description="Helical" evidence="10">
    <location>
        <begin position="713"/>
        <end position="734"/>
    </location>
</feature>
<feature type="signal peptide" evidence="11">
    <location>
        <begin position="1"/>
        <end position="22"/>
    </location>
</feature>
<feature type="transmembrane region" description="Helical" evidence="10">
    <location>
        <begin position="783"/>
        <end position="802"/>
    </location>
</feature>
<dbReference type="GO" id="GO:0008324">
    <property type="term" value="F:monoatomic cation transmembrane transporter activity"/>
    <property type="evidence" value="ECO:0007669"/>
    <property type="project" value="TreeGrafter"/>
</dbReference>
<feature type="transmembrane region" description="Helical" evidence="10">
    <location>
        <begin position="754"/>
        <end position="776"/>
    </location>
</feature>
<comment type="subcellular location">
    <subcellularLocation>
        <location evidence="1">Membrane</location>
        <topology evidence="1">Multi-pass membrane protein</topology>
    </subcellularLocation>
</comment>
<dbReference type="GO" id="GO:0006814">
    <property type="term" value="P:sodium ion transport"/>
    <property type="evidence" value="ECO:0007669"/>
    <property type="project" value="UniProtKB-KW"/>
</dbReference>
<feature type="transmembrane region" description="Helical" evidence="10">
    <location>
        <begin position="539"/>
        <end position="558"/>
    </location>
</feature>
<evidence type="ECO:0000256" key="8">
    <source>
        <dbReference type="ARBA" id="ARBA00038187"/>
    </source>
</evidence>
<feature type="domain" description="Sodium/calcium exchanger membrane region" evidence="12">
    <location>
        <begin position="652"/>
        <end position="800"/>
    </location>
</feature>
<reference evidence="13" key="2">
    <citation type="submission" date="2020-11" db="EMBL/GenBank/DDBJ databases">
        <authorList>
            <person name="Cecchin M."/>
            <person name="Marcolungo L."/>
            <person name="Rossato M."/>
            <person name="Girolomoni L."/>
            <person name="Cosentino E."/>
            <person name="Cuine S."/>
            <person name="Li-Beisson Y."/>
            <person name="Delledonne M."/>
            <person name="Ballottari M."/>
        </authorList>
    </citation>
    <scope>NUCLEOTIDE SEQUENCE</scope>
    <source>
        <strain evidence="13">211/11P</strain>
        <tissue evidence="13">Whole cell</tissue>
    </source>
</reference>
<evidence type="ECO:0000256" key="2">
    <source>
        <dbReference type="ARBA" id="ARBA00022448"/>
    </source>
</evidence>
<evidence type="ECO:0000256" key="10">
    <source>
        <dbReference type="SAM" id="Phobius"/>
    </source>
</evidence>
<keyword evidence="3 10" id="KW-0812">Transmembrane</keyword>
<feature type="transmembrane region" description="Helical" evidence="10">
    <location>
        <begin position="510"/>
        <end position="530"/>
    </location>
</feature>
<evidence type="ECO:0000256" key="1">
    <source>
        <dbReference type="ARBA" id="ARBA00004141"/>
    </source>
</evidence>
<proteinExistence type="inferred from homology"/>
<dbReference type="OrthoDB" id="407410at2759"/>
<keyword evidence="5" id="KW-0915">Sodium</keyword>
<dbReference type="InterPro" id="IPR044880">
    <property type="entry name" value="NCX_ion-bd_dom_sf"/>
</dbReference>
<evidence type="ECO:0000256" key="7">
    <source>
        <dbReference type="ARBA" id="ARBA00023201"/>
    </source>
</evidence>
<sequence>MVGRRRSAFLLLLLAAASQCRADSAQRHATHAASRRQIAAVAAVPPPRANSKHRELKRRKPCAPEDTRCIALRDHICDPYYFSNVSDTCAFVQLNKHCAEDVHHIAYLPLFYCRTGDGRVFVALFFLAWMGVLFWVMSKVAEDFLVPALEFLAHWMRMAPDVAGVTLFAFASGAPDLFTQIAAVAAGKNVDQELAIGATLGGGLFIIAVIFSIVILVNKPMPASGAIQGFEVTTELSDRRAFVRDCLAYLVSTLALLGIMLRGVFSAWEAGLLLLGYAAYLTTCILASKGAVGPGHRGGGSMRHGYEAVSPSHLQQQQPLPQPQLQLEMANVQCGGAAGGGAFSIGGAGQVVPDGVITSPVVASLRQTELVSRPGSGQPLARKSTDASIGKRQQQQQQQQQQAEQQQGCSGTAFNENSELAVLVGDLPLSDALPACEAVPRQAPWHAKLGARSSGRMNKVLGSASLGLQEMLHTKGRSGPSLWLTMLMSPAMLLLHATMPAMHPGNFTPWYALVLSLCAPLFMLLSTGLFPHHFSTGQFLLTWLLTALFLLALLLLAVQPVGASSSSGGGVSGGGPAGLSASPNGTVTVMAMAAGSSLAPAAPGSPLGCPAGGTAGGSRFTRSGSGGAGFFGGRVRHMCTARRPRRSAVLAVLASLQCMLWLSVAADELVSLFQAIGRICDISQDLLGATVLAWGEAVPELVATMTLAKQGHATTAVSAVFGGPVFNILCAWAAPSLYAALRKDAPPYSPSDGVQVLVLFTVVVLVFTLAAIPLVFKWRLARRAAIAILGIYGLSQVLFLLAEEL</sequence>
<dbReference type="Pfam" id="PF01699">
    <property type="entry name" value="Na_Ca_ex"/>
    <property type="match status" value="2"/>
</dbReference>
<keyword evidence="4 10" id="KW-1133">Transmembrane helix</keyword>
<dbReference type="InterPro" id="IPR051359">
    <property type="entry name" value="CaCA_antiporter"/>
</dbReference>
<gene>
    <name evidence="13" type="ORF">D9Q98_007349</name>
</gene>
<keyword evidence="11" id="KW-0732">Signal</keyword>
<accession>A0A9D4TL14</accession>
<name>A0A9D4TL14_CHLVU</name>
<evidence type="ECO:0000259" key="12">
    <source>
        <dbReference type="Pfam" id="PF01699"/>
    </source>
</evidence>
<feature type="compositionally biased region" description="Low complexity" evidence="9">
    <location>
        <begin position="393"/>
        <end position="407"/>
    </location>
</feature>
<evidence type="ECO:0000256" key="3">
    <source>
        <dbReference type="ARBA" id="ARBA00022692"/>
    </source>
</evidence>
<dbReference type="AlphaFoldDB" id="A0A9D4TL14"/>
<feature type="transmembrane region" description="Helical" evidence="10">
    <location>
        <begin position="194"/>
        <end position="217"/>
    </location>
</feature>
<feature type="transmembrane region" description="Helical" evidence="10">
    <location>
        <begin position="246"/>
        <end position="265"/>
    </location>
</feature>
<comment type="similarity">
    <text evidence="8">Belongs to the Ca(2+):cation antiporter (CaCA) (TC 2.A.19) family. Cation/calcium exchanger (CCX) subfamily.</text>
</comment>
<evidence type="ECO:0000256" key="9">
    <source>
        <dbReference type="SAM" id="MobiDB-lite"/>
    </source>
</evidence>
<keyword evidence="14" id="KW-1185">Reference proteome</keyword>
<feature type="chain" id="PRO_5039435062" description="Sodium/calcium exchanger membrane region domain-containing protein" evidence="11">
    <location>
        <begin position="23"/>
        <end position="805"/>
    </location>
</feature>
<keyword evidence="2" id="KW-0813">Transport</keyword>
<keyword evidence="7" id="KW-0739">Sodium transport</keyword>
<dbReference type="InterPro" id="IPR004837">
    <property type="entry name" value="NaCa_Exmemb"/>
</dbReference>
<evidence type="ECO:0000256" key="6">
    <source>
        <dbReference type="ARBA" id="ARBA00023136"/>
    </source>
</evidence>
<evidence type="ECO:0000313" key="13">
    <source>
        <dbReference type="EMBL" id="KAI3428526.1"/>
    </source>
</evidence>
<feature type="transmembrane region" description="Helical" evidence="10">
    <location>
        <begin position="271"/>
        <end position="292"/>
    </location>
</feature>
<reference evidence="13" key="1">
    <citation type="journal article" date="2019" name="Plant J.">
        <title>Chlorella vulgaris genome assembly and annotation reveals the molecular basis for metabolic acclimation to high light conditions.</title>
        <authorList>
            <person name="Cecchin M."/>
            <person name="Marcolungo L."/>
            <person name="Rossato M."/>
            <person name="Girolomoni L."/>
            <person name="Cosentino E."/>
            <person name="Cuine S."/>
            <person name="Li-Beisson Y."/>
            <person name="Delledonne M."/>
            <person name="Ballottari M."/>
        </authorList>
    </citation>
    <scope>NUCLEOTIDE SEQUENCE</scope>
    <source>
        <strain evidence="13">211/11P</strain>
    </source>
</reference>
<dbReference type="EMBL" id="SIDB01000009">
    <property type="protein sequence ID" value="KAI3428526.1"/>
    <property type="molecule type" value="Genomic_DNA"/>
</dbReference>
<dbReference type="Gene3D" id="1.20.1420.30">
    <property type="entry name" value="NCX, central ion-binding region"/>
    <property type="match status" value="2"/>
</dbReference>
<evidence type="ECO:0000256" key="11">
    <source>
        <dbReference type="SAM" id="SignalP"/>
    </source>
</evidence>
<dbReference type="GO" id="GO:0016020">
    <property type="term" value="C:membrane"/>
    <property type="evidence" value="ECO:0007669"/>
    <property type="project" value="UniProtKB-SubCell"/>
</dbReference>